<dbReference type="PANTHER" id="PTHR43024:SF1">
    <property type="entry name" value="UDP-N-ACETYLMURAMOYL-TRIPEPTIDE--D-ALANYL-D-ALANINE LIGASE"/>
    <property type="match status" value="1"/>
</dbReference>
<comment type="function">
    <text evidence="10 11">Involved in cell wall formation. Catalyzes the final step in the synthesis of UDP-N-acetylmuramoyl-pentapeptide, the precursor of murein.</text>
</comment>
<dbReference type="SUPFAM" id="SSF53244">
    <property type="entry name" value="MurD-like peptide ligases, peptide-binding domain"/>
    <property type="match status" value="1"/>
</dbReference>
<dbReference type="GO" id="GO:0047480">
    <property type="term" value="F:UDP-N-acetylmuramoyl-tripeptide-D-alanyl-D-alanine ligase activity"/>
    <property type="evidence" value="ECO:0007669"/>
    <property type="project" value="UniProtKB-UniRule"/>
</dbReference>
<dbReference type="InterPro" id="IPR036615">
    <property type="entry name" value="Mur_ligase_C_dom_sf"/>
</dbReference>
<keyword evidence="5 10" id="KW-0067">ATP-binding</keyword>
<comment type="catalytic activity">
    <reaction evidence="10 11">
        <text>D-alanyl-D-alanine + UDP-N-acetyl-alpha-D-muramoyl-L-alanyl-gamma-D-glutamyl-meso-2,6-diaminopimelate + ATP = UDP-N-acetyl-alpha-D-muramoyl-L-alanyl-gamma-D-glutamyl-meso-2,6-diaminopimeloyl-D-alanyl-D-alanine + ADP + phosphate + H(+)</text>
        <dbReference type="Rhea" id="RHEA:28374"/>
        <dbReference type="ChEBI" id="CHEBI:15378"/>
        <dbReference type="ChEBI" id="CHEBI:30616"/>
        <dbReference type="ChEBI" id="CHEBI:43474"/>
        <dbReference type="ChEBI" id="CHEBI:57822"/>
        <dbReference type="ChEBI" id="CHEBI:61386"/>
        <dbReference type="ChEBI" id="CHEBI:83905"/>
        <dbReference type="ChEBI" id="CHEBI:456216"/>
        <dbReference type="EC" id="6.3.2.10"/>
    </reaction>
</comment>
<evidence type="ECO:0000256" key="5">
    <source>
        <dbReference type="ARBA" id="ARBA00022840"/>
    </source>
</evidence>
<feature type="domain" description="Mur ligase C-terminal" evidence="13">
    <location>
        <begin position="315"/>
        <end position="443"/>
    </location>
</feature>
<evidence type="ECO:0000313" key="16">
    <source>
        <dbReference type="Proteomes" id="UP000540656"/>
    </source>
</evidence>
<keyword evidence="6 10" id="KW-0133">Cell shape</keyword>
<evidence type="ECO:0000256" key="10">
    <source>
        <dbReference type="HAMAP-Rule" id="MF_02019"/>
    </source>
</evidence>
<dbReference type="SUPFAM" id="SSF53623">
    <property type="entry name" value="MurD-like peptide ligases, catalytic domain"/>
    <property type="match status" value="1"/>
</dbReference>
<feature type="domain" description="Mur ligase central" evidence="14">
    <location>
        <begin position="107"/>
        <end position="291"/>
    </location>
</feature>
<dbReference type="GO" id="GO:0005524">
    <property type="term" value="F:ATP binding"/>
    <property type="evidence" value="ECO:0007669"/>
    <property type="project" value="UniProtKB-UniRule"/>
</dbReference>
<dbReference type="GO" id="GO:0005737">
    <property type="term" value="C:cytoplasm"/>
    <property type="evidence" value="ECO:0007669"/>
    <property type="project" value="UniProtKB-SubCell"/>
</dbReference>
<dbReference type="Gene3D" id="3.40.1390.10">
    <property type="entry name" value="MurE/MurF, N-terminal domain"/>
    <property type="match status" value="1"/>
</dbReference>
<dbReference type="RefSeq" id="WP_179501184.1">
    <property type="nucleotide sequence ID" value="NZ_JACCAA010000001.1"/>
</dbReference>
<keyword evidence="2 10" id="KW-0436">Ligase</keyword>
<dbReference type="EC" id="6.3.2.10" evidence="10 11"/>
<dbReference type="InterPro" id="IPR005863">
    <property type="entry name" value="UDP-N-AcMur_synth"/>
</dbReference>
<dbReference type="InterPro" id="IPR000713">
    <property type="entry name" value="Mur_ligase_N"/>
</dbReference>
<dbReference type="InterPro" id="IPR013221">
    <property type="entry name" value="Mur_ligase_cen"/>
</dbReference>
<accession>A0A7Y9UVM5</accession>
<name>A0A7Y9UVM5_9ACTN</name>
<evidence type="ECO:0000256" key="7">
    <source>
        <dbReference type="ARBA" id="ARBA00022984"/>
    </source>
</evidence>
<dbReference type="EMBL" id="JACCAA010000001">
    <property type="protein sequence ID" value="NYG57975.1"/>
    <property type="molecule type" value="Genomic_DNA"/>
</dbReference>
<dbReference type="GO" id="GO:0071555">
    <property type="term" value="P:cell wall organization"/>
    <property type="evidence" value="ECO:0007669"/>
    <property type="project" value="UniProtKB-KW"/>
</dbReference>
<sequence length="477" mass="49008">MIPMSLAEIARVSGGEVHGDGSVLVTAPASQDSRAVEPGGLYVAILGERVDGHDFAAGALAAGAAGVLGSRPTDAPTVVVDDPVHALGLLARHVRDRLDTLTVFALTGSQGKTGTKDYLAQVLASAGETVATAGNLNNELGVPLTVLRADEATRFLVVEMGARGIGHIDYLCGIARPDIAAVINVGTAHMSEFGSREAIAQAKGEIIEGLAPTGTAVINASDELVSRMGPRTRATVVRFGDGGDVFWEDVTFDDMDRPSGMLRIGKDVGRVNLQQVGAHQLVNAAAAAAMAQAAGVPAASIVKALSNARSLSRWRMEITEVAGGPVVINDAYNANPASMRAAISALAAIGERRRTRTIAVLGEMKELGADAVDEHRTIGAEAAEAGIDVLLAVGEAAAAMATGAEQITDRRGTAVCVADRDAALAWLRENIRAGDVVLVKASRGAALELVADGLIDMGPSGDEDVNAAQSNAEETQQ</sequence>
<dbReference type="GO" id="GO:0051301">
    <property type="term" value="P:cell division"/>
    <property type="evidence" value="ECO:0007669"/>
    <property type="project" value="UniProtKB-KW"/>
</dbReference>
<dbReference type="UniPathway" id="UPA00219"/>
<keyword evidence="7 10" id="KW-0573">Peptidoglycan synthesis</keyword>
<comment type="subcellular location">
    <subcellularLocation>
        <location evidence="10 11">Cytoplasm</location>
    </subcellularLocation>
</comment>
<evidence type="ECO:0000259" key="14">
    <source>
        <dbReference type="Pfam" id="PF08245"/>
    </source>
</evidence>
<evidence type="ECO:0000256" key="8">
    <source>
        <dbReference type="ARBA" id="ARBA00023306"/>
    </source>
</evidence>
<evidence type="ECO:0000313" key="15">
    <source>
        <dbReference type="EMBL" id="NYG57975.1"/>
    </source>
</evidence>
<dbReference type="Pfam" id="PF02875">
    <property type="entry name" value="Mur_ligase_C"/>
    <property type="match status" value="1"/>
</dbReference>
<dbReference type="HAMAP" id="MF_02019">
    <property type="entry name" value="MurF"/>
    <property type="match status" value="1"/>
</dbReference>
<dbReference type="Pfam" id="PF01225">
    <property type="entry name" value="Mur_ligase"/>
    <property type="match status" value="1"/>
</dbReference>
<keyword evidence="4 10" id="KW-0547">Nucleotide-binding</keyword>
<dbReference type="InterPro" id="IPR051046">
    <property type="entry name" value="MurCDEF_CellWall_CoF430Synth"/>
</dbReference>
<comment type="similarity">
    <text evidence="10">Belongs to the MurCDEF family. MurF subfamily.</text>
</comment>
<dbReference type="Gene3D" id="3.40.1190.10">
    <property type="entry name" value="Mur-like, catalytic domain"/>
    <property type="match status" value="1"/>
</dbReference>
<dbReference type="InterPro" id="IPR004101">
    <property type="entry name" value="Mur_ligase_C"/>
</dbReference>
<protein>
    <recommendedName>
        <fullName evidence="10 11">UDP-N-acetylmuramoyl-tripeptide--D-alanyl-D-alanine ligase</fullName>
        <ecNumber evidence="10 11">6.3.2.10</ecNumber>
    </recommendedName>
    <alternativeName>
        <fullName evidence="10">D-alanyl-D-alanine-adding enzyme</fullName>
    </alternativeName>
</protein>
<keyword evidence="16" id="KW-1185">Reference proteome</keyword>
<evidence type="ECO:0000256" key="11">
    <source>
        <dbReference type="RuleBase" id="RU004136"/>
    </source>
</evidence>
<evidence type="ECO:0000256" key="3">
    <source>
        <dbReference type="ARBA" id="ARBA00022618"/>
    </source>
</evidence>
<comment type="caution">
    <text evidence="15">The sequence shown here is derived from an EMBL/GenBank/DDBJ whole genome shotgun (WGS) entry which is preliminary data.</text>
</comment>
<evidence type="ECO:0000256" key="4">
    <source>
        <dbReference type="ARBA" id="ARBA00022741"/>
    </source>
</evidence>
<dbReference type="GO" id="GO:0008360">
    <property type="term" value="P:regulation of cell shape"/>
    <property type="evidence" value="ECO:0007669"/>
    <property type="project" value="UniProtKB-KW"/>
</dbReference>
<dbReference type="Pfam" id="PF08245">
    <property type="entry name" value="Mur_ligase_M"/>
    <property type="match status" value="1"/>
</dbReference>
<gene>
    <name evidence="10" type="primary">murF</name>
    <name evidence="15" type="ORF">BJ980_000898</name>
</gene>
<comment type="pathway">
    <text evidence="10 11">Cell wall biogenesis; peptidoglycan biosynthesis.</text>
</comment>
<dbReference type="InterPro" id="IPR036565">
    <property type="entry name" value="Mur-like_cat_sf"/>
</dbReference>
<dbReference type="Gene3D" id="3.90.190.20">
    <property type="entry name" value="Mur ligase, C-terminal domain"/>
    <property type="match status" value="1"/>
</dbReference>
<keyword evidence="1 10" id="KW-0963">Cytoplasm</keyword>
<keyword evidence="8 10" id="KW-0131">Cell cycle</keyword>
<evidence type="ECO:0000256" key="9">
    <source>
        <dbReference type="ARBA" id="ARBA00023316"/>
    </source>
</evidence>
<dbReference type="SUPFAM" id="SSF63418">
    <property type="entry name" value="MurE/MurF N-terminal domain"/>
    <property type="match status" value="1"/>
</dbReference>
<keyword evidence="3 10" id="KW-0132">Cell division</keyword>
<evidence type="ECO:0000256" key="6">
    <source>
        <dbReference type="ARBA" id="ARBA00022960"/>
    </source>
</evidence>
<dbReference type="Proteomes" id="UP000540656">
    <property type="component" value="Unassembled WGS sequence"/>
</dbReference>
<feature type="domain" description="Mur ligase N-terminal catalytic" evidence="12">
    <location>
        <begin position="32"/>
        <end position="76"/>
    </location>
</feature>
<evidence type="ECO:0000256" key="1">
    <source>
        <dbReference type="ARBA" id="ARBA00022490"/>
    </source>
</evidence>
<dbReference type="AlphaFoldDB" id="A0A7Y9UVM5"/>
<evidence type="ECO:0000256" key="2">
    <source>
        <dbReference type="ARBA" id="ARBA00022598"/>
    </source>
</evidence>
<dbReference type="InterPro" id="IPR035911">
    <property type="entry name" value="MurE/MurF_N"/>
</dbReference>
<organism evidence="15 16">
    <name type="scientific">Nocardioides daedukensis</name>
    <dbReference type="NCBI Taxonomy" id="634462"/>
    <lineage>
        <taxon>Bacteria</taxon>
        <taxon>Bacillati</taxon>
        <taxon>Actinomycetota</taxon>
        <taxon>Actinomycetes</taxon>
        <taxon>Propionibacteriales</taxon>
        <taxon>Nocardioidaceae</taxon>
        <taxon>Nocardioides</taxon>
    </lineage>
</organism>
<evidence type="ECO:0000259" key="13">
    <source>
        <dbReference type="Pfam" id="PF02875"/>
    </source>
</evidence>
<keyword evidence="9 10" id="KW-0961">Cell wall biogenesis/degradation</keyword>
<dbReference type="GO" id="GO:0009252">
    <property type="term" value="P:peptidoglycan biosynthetic process"/>
    <property type="evidence" value="ECO:0007669"/>
    <property type="project" value="UniProtKB-UniRule"/>
</dbReference>
<proteinExistence type="inferred from homology"/>
<evidence type="ECO:0000259" key="12">
    <source>
        <dbReference type="Pfam" id="PF01225"/>
    </source>
</evidence>
<reference evidence="15 16" key="1">
    <citation type="submission" date="2020-07" db="EMBL/GenBank/DDBJ databases">
        <title>Sequencing the genomes of 1000 actinobacteria strains.</title>
        <authorList>
            <person name="Klenk H.-P."/>
        </authorList>
    </citation>
    <scope>NUCLEOTIDE SEQUENCE [LARGE SCALE GENOMIC DNA]</scope>
    <source>
        <strain evidence="15 16">DSM 23819</strain>
    </source>
</reference>
<dbReference type="PANTHER" id="PTHR43024">
    <property type="entry name" value="UDP-N-ACETYLMURAMOYL-TRIPEPTIDE--D-ALANYL-D-ALANINE LIGASE"/>
    <property type="match status" value="1"/>
</dbReference>
<dbReference type="NCBIfam" id="TIGR01143">
    <property type="entry name" value="murF"/>
    <property type="match status" value="1"/>
</dbReference>
<comment type="caution">
    <text evidence="10">Lacks conserved residue(s) required for the propagation of feature annotation.</text>
</comment>